<dbReference type="InterPro" id="IPR036291">
    <property type="entry name" value="NAD(P)-bd_dom_sf"/>
</dbReference>
<dbReference type="Gramene" id="GBG83726">
    <property type="protein sequence ID" value="GBG83726"/>
    <property type="gene ID" value="CBR_g37527"/>
</dbReference>
<gene>
    <name evidence="7" type="ORF">CBR_g37527</name>
</gene>
<dbReference type="Pfam" id="PF05368">
    <property type="entry name" value="NmrA"/>
    <property type="match status" value="1"/>
</dbReference>
<dbReference type="GO" id="GO:0009523">
    <property type="term" value="C:photosystem II"/>
    <property type="evidence" value="ECO:0007669"/>
    <property type="project" value="UniProtKB-KW"/>
</dbReference>
<dbReference type="AlphaFoldDB" id="A0A388LN04"/>
<sequence length="450" mass="49128">MALVMAASTSIAAVAVTQPRCTPERLTSVGDEPAGCLQNLGVSAAPSKSGMSCRSSSTFLGERLLPSSCSGRRDRHSYPGSHFGVFREKSSASTSHSAPTEPWKHREAGGVRRVVTAEMSPSAAAAFSGTPVRKTSILVVGATGTLGRQIVRRALDEGYDVRCLVRTRQTPADFLRDWGATTVSGDLSKPETLAPALVGIHTVIDCATGRPEEPIRTVDWDGKVALIQCAKAMGIQRFIFFSIHNCDKHPEVPLMEIKRCTEKYLAQSGLQYSVLRLCGFMQGLIGQYAVPILEEKSVWGTDASTRVSYMDTQDIARMTMSALRSEKTVGKTLTLAGPRAWTTQEVIALCERLAGQDAKVTTVPVSILKITRQLIRLFQWSRDAADRLAFSEVLSSDAVFSAPMGDVYSLLNMDPNETTTLEAYLREYYQQILKKLKDLKASSKQGDFYI</sequence>
<accession>A0A388LN04</accession>
<dbReference type="SUPFAM" id="SSF51735">
    <property type="entry name" value="NAD(P)-binding Rossmann-fold domains"/>
    <property type="match status" value="1"/>
</dbReference>
<evidence type="ECO:0000313" key="7">
    <source>
        <dbReference type="EMBL" id="GBG83726.1"/>
    </source>
</evidence>
<feature type="domain" description="NmrA-like" evidence="6">
    <location>
        <begin position="134"/>
        <end position="381"/>
    </location>
</feature>
<dbReference type="PANTHER" id="PTHR47128">
    <property type="match status" value="1"/>
</dbReference>
<evidence type="ECO:0000313" key="8">
    <source>
        <dbReference type="Proteomes" id="UP000265515"/>
    </source>
</evidence>
<dbReference type="GO" id="GO:0010207">
    <property type="term" value="P:photosystem II assembly"/>
    <property type="evidence" value="ECO:0007669"/>
    <property type="project" value="EnsemblPlants"/>
</dbReference>
<dbReference type="Proteomes" id="UP000265515">
    <property type="component" value="Unassembled WGS sequence"/>
</dbReference>
<evidence type="ECO:0000256" key="3">
    <source>
        <dbReference type="ARBA" id="ARBA00022640"/>
    </source>
</evidence>
<keyword evidence="3" id="KW-0934">Plastid</keyword>
<organism evidence="7 8">
    <name type="scientific">Chara braunii</name>
    <name type="common">Braun's stonewort</name>
    <dbReference type="NCBI Taxonomy" id="69332"/>
    <lineage>
        <taxon>Eukaryota</taxon>
        <taxon>Viridiplantae</taxon>
        <taxon>Streptophyta</taxon>
        <taxon>Charophyceae</taxon>
        <taxon>Charales</taxon>
        <taxon>Characeae</taxon>
        <taxon>Chara</taxon>
    </lineage>
</organism>
<keyword evidence="8" id="KW-1185">Reference proteome</keyword>
<evidence type="ECO:0000256" key="5">
    <source>
        <dbReference type="SAM" id="MobiDB-lite"/>
    </source>
</evidence>
<dbReference type="GO" id="GO:0009570">
    <property type="term" value="C:chloroplast stroma"/>
    <property type="evidence" value="ECO:0007669"/>
    <property type="project" value="EnsemblPlants"/>
</dbReference>
<proteinExistence type="predicted"/>
<comment type="subcellular location">
    <subcellularLocation>
        <location evidence="1">Plastid</location>
    </subcellularLocation>
</comment>
<evidence type="ECO:0000256" key="2">
    <source>
        <dbReference type="ARBA" id="ARBA00022531"/>
    </source>
</evidence>
<evidence type="ECO:0000256" key="4">
    <source>
        <dbReference type="ARBA" id="ARBA00023276"/>
    </source>
</evidence>
<dbReference type="CDD" id="cd05243">
    <property type="entry name" value="SDR_a5"/>
    <property type="match status" value="1"/>
</dbReference>
<dbReference type="STRING" id="69332.A0A388LN04"/>
<keyword evidence="2" id="KW-0602">Photosynthesis</keyword>
<dbReference type="EMBL" id="BFEA01000449">
    <property type="protein sequence ID" value="GBG83726.1"/>
    <property type="molecule type" value="Genomic_DNA"/>
</dbReference>
<feature type="region of interest" description="Disordered" evidence="5">
    <location>
        <begin position="70"/>
        <end position="105"/>
    </location>
</feature>
<dbReference type="InterPro" id="IPR008030">
    <property type="entry name" value="NmrA-like"/>
</dbReference>
<dbReference type="OMA" id="AYMNTQD"/>
<reference evidence="7 8" key="1">
    <citation type="journal article" date="2018" name="Cell">
        <title>The Chara Genome: Secondary Complexity and Implications for Plant Terrestrialization.</title>
        <authorList>
            <person name="Nishiyama T."/>
            <person name="Sakayama H."/>
            <person name="Vries J.D."/>
            <person name="Buschmann H."/>
            <person name="Saint-Marcoux D."/>
            <person name="Ullrich K.K."/>
            <person name="Haas F.B."/>
            <person name="Vanderstraeten L."/>
            <person name="Becker D."/>
            <person name="Lang D."/>
            <person name="Vosolsobe S."/>
            <person name="Rombauts S."/>
            <person name="Wilhelmsson P.K.I."/>
            <person name="Janitza P."/>
            <person name="Kern R."/>
            <person name="Heyl A."/>
            <person name="Rumpler F."/>
            <person name="Villalobos L.I.A.C."/>
            <person name="Clay J.M."/>
            <person name="Skokan R."/>
            <person name="Toyoda A."/>
            <person name="Suzuki Y."/>
            <person name="Kagoshima H."/>
            <person name="Schijlen E."/>
            <person name="Tajeshwar N."/>
            <person name="Catarino B."/>
            <person name="Hetherington A.J."/>
            <person name="Saltykova A."/>
            <person name="Bonnot C."/>
            <person name="Breuninger H."/>
            <person name="Symeonidi A."/>
            <person name="Radhakrishnan G.V."/>
            <person name="Van Nieuwerburgh F."/>
            <person name="Deforce D."/>
            <person name="Chang C."/>
            <person name="Karol K.G."/>
            <person name="Hedrich R."/>
            <person name="Ulvskov P."/>
            <person name="Glockner G."/>
            <person name="Delwiche C.F."/>
            <person name="Petrasek J."/>
            <person name="Van de Peer Y."/>
            <person name="Friml J."/>
            <person name="Beilby M."/>
            <person name="Dolan L."/>
            <person name="Kohara Y."/>
            <person name="Sugano S."/>
            <person name="Fujiyama A."/>
            <person name="Delaux P.-M."/>
            <person name="Quint M."/>
            <person name="TheiBen G."/>
            <person name="Hagemann M."/>
            <person name="Harholt J."/>
            <person name="Dunand C."/>
            <person name="Zachgo S."/>
            <person name="Langdale J."/>
            <person name="Maumus F."/>
            <person name="Straeten D.V.D."/>
            <person name="Gould S.B."/>
            <person name="Rensing S.A."/>
        </authorList>
    </citation>
    <scope>NUCLEOTIDE SEQUENCE [LARGE SCALE GENOMIC DNA]</scope>
    <source>
        <strain evidence="7 8">S276</strain>
    </source>
</reference>
<name>A0A388LN04_CHABU</name>
<protein>
    <recommendedName>
        <fullName evidence="6">NmrA-like domain-containing protein</fullName>
    </recommendedName>
</protein>
<dbReference type="GO" id="GO:0009534">
    <property type="term" value="C:chloroplast thylakoid"/>
    <property type="evidence" value="ECO:0007669"/>
    <property type="project" value="EnsemblPlants"/>
</dbReference>
<evidence type="ECO:0000259" key="6">
    <source>
        <dbReference type="Pfam" id="PF05368"/>
    </source>
</evidence>
<keyword evidence="4" id="KW-0604">Photosystem II</keyword>
<dbReference type="GO" id="GO:0003743">
    <property type="term" value="F:translation initiation factor activity"/>
    <property type="evidence" value="ECO:0007669"/>
    <property type="project" value="EnsemblPlants"/>
</dbReference>
<comment type="caution">
    <text evidence="7">The sequence shown here is derived from an EMBL/GenBank/DDBJ whole genome shotgun (WGS) entry which is preliminary data.</text>
</comment>
<dbReference type="GO" id="GO:0042651">
    <property type="term" value="C:thylakoid membrane"/>
    <property type="evidence" value="ECO:0007669"/>
    <property type="project" value="EnsemblPlants"/>
</dbReference>
<dbReference type="InterPro" id="IPR044256">
    <property type="entry name" value="HCF244-like"/>
</dbReference>
<dbReference type="PANTHER" id="PTHR47128:SF2">
    <property type="entry name" value="PROTEIN HIGH CHLOROPHYLL FLUORESCENCE PHENOTYPE 244, CHLOROPLASTIC"/>
    <property type="match status" value="1"/>
</dbReference>
<dbReference type="OrthoDB" id="419598at2759"/>
<evidence type="ECO:0000256" key="1">
    <source>
        <dbReference type="ARBA" id="ARBA00004474"/>
    </source>
</evidence>
<dbReference type="Gene3D" id="3.40.50.720">
    <property type="entry name" value="NAD(P)-binding Rossmann-like Domain"/>
    <property type="match status" value="1"/>
</dbReference>